<evidence type="ECO:0000313" key="2">
    <source>
        <dbReference type="EMBL" id="QGU96002.1"/>
    </source>
</evidence>
<dbReference type="GO" id="GO:0005886">
    <property type="term" value="C:plasma membrane"/>
    <property type="evidence" value="ECO:0007669"/>
    <property type="project" value="TreeGrafter"/>
</dbReference>
<feature type="transmembrane region" description="Helical" evidence="1">
    <location>
        <begin position="170"/>
        <end position="198"/>
    </location>
</feature>
<keyword evidence="3" id="KW-1185">Reference proteome</keyword>
<feature type="transmembrane region" description="Helical" evidence="1">
    <location>
        <begin position="101"/>
        <end position="128"/>
    </location>
</feature>
<reference evidence="2 3" key="1">
    <citation type="submission" date="2019-12" db="EMBL/GenBank/DDBJ databases">
        <title>Genome sequenceing of Clostridium bovifaecis.</title>
        <authorList>
            <person name="Yao Y."/>
        </authorList>
    </citation>
    <scope>NUCLEOTIDE SEQUENCE [LARGE SCALE GENOMIC DNA]</scope>
    <source>
        <strain evidence="2 3">BXX</strain>
    </source>
</reference>
<evidence type="ECO:0000256" key="1">
    <source>
        <dbReference type="SAM" id="Phobius"/>
    </source>
</evidence>
<proteinExistence type="predicted"/>
<feature type="transmembrane region" description="Helical" evidence="1">
    <location>
        <begin position="348"/>
        <end position="365"/>
    </location>
</feature>
<feature type="transmembrane region" description="Helical" evidence="1">
    <location>
        <begin position="269"/>
        <end position="289"/>
    </location>
</feature>
<feature type="transmembrane region" description="Helical" evidence="1">
    <location>
        <begin position="310"/>
        <end position="328"/>
    </location>
</feature>
<feature type="transmembrane region" description="Helical" evidence="1">
    <location>
        <begin position="6"/>
        <end position="24"/>
    </location>
</feature>
<keyword evidence="1" id="KW-0472">Membrane</keyword>
<dbReference type="PANTHER" id="PTHR30354:SF11">
    <property type="entry name" value="PERMEASE"/>
    <property type="match status" value="1"/>
</dbReference>
<evidence type="ECO:0000313" key="3">
    <source>
        <dbReference type="Proteomes" id="UP000422764"/>
    </source>
</evidence>
<feature type="transmembrane region" description="Helical" evidence="1">
    <location>
        <begin position="140"/>
        <end position="158"/>
    </location>
</feature>
<dbReference type="EMBL" id="CP046522">
    <property type="protein sequence ID" value="QGU96002.1"/>
    <property type="molecule type" value="Genomic_DNA"/>
</dbReference>
<dbReference type="AlphaFoldDB" id="A0A6I6EQJ2"/>
<feature type="transmembrane region" description="Helical" evidence="1">
    <location>
        <begin position="431"/>
        <end position="453"/>
    </location>
</feature>
<dbReference type="Pfam" id="PF02447">
    <property type="entry name" value="GntP_permease"/>
    <property type="match status" value="1"/>
</dbReference>
<dbReference type="PANTHER" id="PTHR30354">
    <property type="entry name" value="GNT FAMILY GLUCONATE TRANSPORTER"/>
    <property type="match status" value="1"/>
</dbReference>
<accession>A0A6I6EQJ2</accession>
<keyword evidence="1" id="KW-0812">Transmembrane</keyword>
<feature type="transmembrane region" description="Helical" evidence="1">
    <location>
        <begin position="29"/>
        <end position="48"/>
    </location>
</feature>
<dbReference type="InterPro" id="IPR003474">
    <property type="entry name" value="Glcn_transporter"/>
</dbReference>
<feature type="transmembrane region" description="Helical" evidence="1">
    <location>
        <begin position="377"/>
        <end position="402"/>
    </location>
</feature>
<protein>
    <submittedName>
        <fullName evidence="2">GntP family permease</fullName>
    </submittedName>
</protein>
<sequence>MSSTLLIINLIIAIAIIILGIVAVKMNPAIAMVIASVYMAVSCGFSWAEAANLVGKGFGDMMVSIGLPIGFGVIMGQLMSDTGAANVIAETIVKKFKNEKAIIAVGAAGFILSIPVFFDVTFVILIPIGIAIARQINKPICFVTGALSAGAAIAHGLVPPTPNPLAAGDLFGFNVGVMIIAGLVIGALAYIGTITVYTRILGKQGFWKNEQDVNHSSTVVEELSKDKPINPKGRPAFWVSMLPIIVPVICILTGTVGEAMYGKDNVPQIAVFLGNKLIAILLGTLAAYAMSYKYLGKKGVDESANEGLKTAGIVLLVTGAGGSFGAVIKATNIGATLIEAMGINTNNVIMVLLFAYFIGFIFRVVQGSGTVAGITSMTIMATIAPTVPVHPVYIALACLAGGNSVGHVNDSGFWVATNLSGLTVTGGLKTYTLPIFITTVFIMIFTMIGALVLPMV</sequence>
<gene>
    <name evidence="2" type="ORF">GOM49_13690</name>
</gene>
<name>A0A6I6EQJ2_9CLOT</name>
<dbReference type="GO" id="GO:0015128">
    <property type="term" value="F:gluconate transmembrane transporter activity"/>
    <property type="evidence" value="ECO:0007669"/>
    <property type="project" value="InterPro"/>
</dbReference>
<keyword evidence="1" id="KW-1133">Transmembrane helix</keyword>
<organism evidence="2 3">
    <name type="scientific">Clostridium bovifaecis</name>
    <dbReference type="NCBI Taxonomy" id="2184719"/>
    <lineage>
        <taxon>Bacteria</taxon>
        <taxon>Bacillati</taxon>
        <taxon>Bacillota</taxon>
        <taxon>Clostridia</taxon>
        <taxon>Eubacteriales</taxon>
        <taxon>Clostridiaceae</taxon>
        <taxon>Clostridium</taxon>
    </lineage>
</organism>
<dbReference type="Proteomes" id="UP000422764">
    <property type="component" value="Chromosome"/>
</dbReference>
<feature type="transmembrane region" description="Helical" evidence="1">
    <location>
        <begin position="236"/>
        <end position="257"/>
    </location>
</feature>